<dbReference type="SUPFAM" id="SSF48452">
    <property type="entry name" value="TPR-like"/>
    <property type="match status" value="2"/>
</dbReference>
<keyword evidence="2 3" id="KW-0802">TPR repeat</keyword>
<dbReference type="EMBL" id="JADKFW010000021">
    <property type="protein sequence ID" value="MBK9719549.1"/>
    <property type="molecule type" value="Genomic_DNA"/>
</dbReference>
<evidence type="ECO:0000256" key="2">
    <source>
        <dbReference type="ARBA" id="ARBA00022803"/>
    </source>
</evidence>
<dbReference type="Proteomes" id="UP000808349">
    <property type="component" value="Unassembled WGS sequence"/>
</dbReference>
<dbReference type="Gene3D" id="1.25.40.10">
    <property type="entry name" value="Tetratricopeptide repeat domain"/>
    <property type="match status" value="2"/>
</dbReference>
<dbReference type="InterPro" id="IPR050498">
    <property type="entry name" value="Ycf3"/>
</dbReference>
<protein>
    <submittedName>
        <fullName evidence="4">Tetratricopeptide repeat protein</fullName>
    </submittedName>
</protein>
<gene>
    <name evidence="4" type="ORF">IPO85_18935</name>
</gene>
<name>A0A9D7SCQ8_9BACT</name>
<dbReference type="Pfam" id="PF13174">
    <property type="entry name" value="TPR_6"/>
    <property type="match status" value="1"/>
</dbReference>
<evidence type="ECO:0000313" key="5">
    <source>
        <dbReference type="Proteomes" id="UP000808349"/>
    </source>
</evidence>
<dbReference type="InterPro" id="IPR011990">
    <property type="entry name" value="TPR-like_helical_dom_sf"/>
</dbReference>
<feature type="repeat" description="TPR" evidence="3">
    <location>
        <begin position="212"/>
        <end position="245"/>
    </location>
</feature>
<accession>A0A9D7SCQ8</accession>
<dbReference type="InterPro" id="IPR019734">
    <property type="entry name" value="TPR_rpt"/>
</dbReference>
<dbReference type="PANTHER" id="PTHR44858">
    <property type="entry name" value="TETRATRICOPEPTIDE REPEAT PROTEIN 6"/>
    <property type="match status" value="1"/>
</dbReference>
<proteinExistence type="predicted"/>
<reference evidence="4 5" key="1">
    <citation type="submission" date="2020-10" db="EMBL/GenBank/DDBJ databases">
        <title>Connecting structure to function with the recovery of over 1000 high-quality activated sludge metagenome-assembled genomes encoding full-length rRNA genes using long-read sequencing.</title>
        <authorList>
            <person name="Singleton C.M."/>
            <person name="Petriglieri F."/>
            <person name="Kristensen J.M."/>
            <person name="Kirkegaard R.H."/>
            <person name="Michaelsen T.Y."/>
            <person name="Andersen M.H."/>
            <person name="Karst S.M."/>
            <person name="Dueholm M.S."/>
            <person name="Nielsen P.H."/>
            <person name="Albertsen M."/>
        </authorList>
    </citation>
    <scope>NUCLEOTIDE SEQUENCE [LARGE SCALE GENOMIC DNA]</scope>
    <source>
        <strain evidence="4">Ribe_18-Q3-R11-54_BAT3C.373</strain>
    </source>
</reference>
<dbReference type="SMART" id="SM00028">
    <property type="entry name" value="TPR"/>
    <property type="match status" value="3"/>
</dbReference>
<organism evidence="4 5">
    <name type="scientific">Candidatus Defluviibacterium haderslevense</name>
    <dbReference type="NCBI Taxonomy" id="2981993"/>
    <lineage>
        <taxon>Bacteria</taxon>
        <taxon>Pseudomonadati</taxon>
        <taxon>Bacteroidota</taxon>
        <taxon>Saprospiria</taxon>
        <taxon>Saprospirales</taxon>
        <taxon>Saprospiraceae</taxon>
        <taxon>Candidatus Defluviibacterium</taxon>
    </lineage>
</organism>
<dbReference type="PROSITE" id="PS50005">
    <property type="entry name" value="TPR"/>
    <property type="match status" value="1"/>
</dbReference>
<comment type="caution">
    <text evidence="4">The sequence shown here is derived from an EMBL/GenBank/DDBJ whole genome shotgun (WGS) entry which is preliminary data.</text>
</comment>
<sequence>MNYNILLIILLPYLGIAQGNCLLYPKDSPCRKACELCEQASRFYQGSRQALELRDQAIAICPEFAYSWSENSVAYLKRGDYHKWRSLIDSAVKYDPISWLGYRGACSYEFIHDYDGALTDFIQLESIKKGHLGYNANGDYPIRTLMGLCYRDKGDLSEALKQITQSIDENFKNGAVGTYDYLHRAVTYMKLNQWNLALEDLTLQINNYPQFPDTYYYLSLVYNHNKEWSKAIEMLQKAKSLYPKNHRADPYVIMPDQVFESEIDEKITEVQAKMVR</sequence>
<dbReference type="PANTHER" id="PTHR44858:SF1">
    <property type="entry name" value="UDP-N-ACETYLGLUCOSAMINE--PEPTIDE N-ACETYLGLUCOSAMINYLTRANSFERASE SPINDLY-RELATED"/>
    <property type="match status" value="1"/>
</dbReference>
<evidence type="ECO:0000256" key="1">
    <source>
        <dbReference type="ARBA" id="ARBA00022737"/>
    </source>
</evidence>
<dbReference type="AlphaFoldDB" id="A0A9D7SCQ8"/>
<keyword evidence="1" id="KW-0677">Repeat</keyword>
<evidence type="ECO:0000256" key="3">
    <source>
        <dbReference type="PROSITE-ProRule" id="PRU00339"/>
    </source>
</evidence>
<evidence type="ECO:0000313" key="4">
    <source>
        <dbReference type="EMBL" id="MBK9719549.1"/>
    </source>
</evidence>